<dbReference type="InterPro" id="IPR052194">
    <property type="entry name" value="MESH1"/>
</dbReference>
<dbReference type="GO" id="GO:0008893">
    <property type="term" value="F:guanosine-3',5'-bis(diphosphate) 3'-diphosphatase activity"/>
    <property type="evidence" value="ECO:0007669"/>
    <property type="project" value="TreeGrafter"/>
</dbReference>
<protein>
    <submittedName>
        <fullName evidence="6">Phosphohydrolase</fullName>
    </submittedName>
</protein>
<keyword evidence="3 6" id="KW-0378">Hydrolase</keyword>
<evidence type="ECO:0000313" key="7">
    <source>
        <dbReference type="Proteomes" id="UP000500806"/>
    </source>
</evidence>
<dbReference type="Pfam" id="PF13328">
    <property type="entry name" value="HD_4"/>
    <property type="match status" value="1"/>
</dbReference>
<comment type="cofactor">
    <cofactor evidence="1">
        <name>Mn(2+)</name>
        <dbReference type="ChEBI" id="CHEBI:29035"/>
    </cofactor>
</comment>
<dbReference type="GO" id="GO:0046872">
    <property type="term" value="F:metal ion binding"/>
    <property type="evidence" value="ECO:0007669"/>
    <property type="project" value="UniProtKB-KW"/>
</dbReference>
<evidence type="ECO:0000259" key="5">
    <source>
        <dbReference type="PROSITE" id="PS51831"/>
    </source>
</evidence>
<feature type="domain" description="HD" evidence="5">
    <location>
        <begin position="39"/>
        <end position="134"/>
    </location>
</feature>
<dbReference type="RefSeq" id="WP_173942865.1">
    <property type="nucleotide sequence ID" value="NZ_CBCSCD010000001.1"/>
</dbReference>
<dbReference type="Gene3D" id="1.10.3210.10">
    <property type="entry name" value="Hypothetical protein af1432"/>
    <property type="match status" value="1"/>
</dbReference>
<dbReference type="Proteomes" id="UP000500806">
    <property type="component" value="Chromosome"/>
</dbReference>
<evidence type="ECO:0000256" key="2">
    <source>
        <dbReference type="ARBA" id="ARBA00022723"/>
    </source>
</evidence>
<organism evidence="6 7">
    <name type="scientific">Polynucleobacter antarcticus</name>
    <dbReference type="NCBI Taxonomy" id="1743162"/>
    <lineage>
        <taxon>Bacteria</taxon>
        <taxon>Pseudomonadati</taxon>
        <taxon>Pseudomonadota</taxon>
        <taxon>Betaproteobacteria</taxon>
        <taxon>Burkholderiales</taxon>
        <taxon>Burkholderiaceae</taxon>
        <taxon>Polynucleobacter</taxon>
    </lineage>
</organism>
<dbReference type="SMART" id="SM00471">
    <property type="entry name" value="HDc"/>
    <property type="match status" value="1"/>
</dbReference>
<proteinExistence type="predicted"/>
<accession>A0A6M9PS60</accession>
<evidence type="ECO:0000256" key="4">
    <source>
        <dbReference type="ARBA" id="ARBA00023211"/>
    </source>
</evidence>
<evidence type="ECO:0000313" key="6">
    <source>
        <dbReference type="EMBL" id="QKM62702.1"/>
    </source>
</evidence>
<dbReference type="InterPro" id="IPR003607">
    <property type="entry name" value="HD/PDEase_dom"/>
</dbReference>
<dbReference type="PANTHER" id="PTHR46246">
    <property type="entry name" value="GUANOSINE-3',5'-BIS(DIPHOSPHATE) 3'-PYROPHOSPHOHYDROLASE MESH1"/>
    <property type="match status" value="1"/>
</dbReference>
<dbReference type="InterPro" id="IPR006674">
    <property type="entry name" value="HD_domain"/>
</dbReference>
<gene>
    <name evidence="6" type="ORF">DCO16_06310</name>
</gene>
<keyword evidence="4" id="KW-0464">Manganese</keyword>
<keyword evidence="2" id="KW-0479">Metal-binding</keyword>
<keyword evidence="7" id="KW-1185">Reference proteome</keyword>
<dbReference type="EMBL" id="CP028941">
    <property type="protein sequence ID" value="QKM62702.1"/>
    <property type="molecule type" value="Genomic_DNA"/>
</dbReference>
<dbReference type="AlphaFoldDB" id="A0A6M9PS60"/>
<evidence type="ECO:0000256" key="1">
    <source>
        <dbReference type="ARBA" id="ARBA00001936"/>
    </source>
</evidence>
<dbReference type="PANTHER" id="PTHR46246:SF1">
    <property type="entry name" value="GUANOSINE-3',5'-BIS(DIPHOSPHATE) 3'-PYROPHOSPHOHYDROLASE MESH1"/>
    <property type="match status" value="1"/>
</dbReference>
<sequence>MSNTSSSPSPSVGKLVNAIAFAADKHKSQRRKDAEASPYINHPIGLVNVLVNEGGIINNDVLCAAVLHDTIEDTETTAQELSSHFGEKIASIVMEVTDDKNLPKAERKLQQIAHAVHSSHEAKLVKLADKICNLRDMLASPPAGWDLVRRKAYFDWADQVSNGLKGTNSKLENILKSLIARSSELKQ</sequence>
<dbReference type="KEGG" id="pani:DCO16_06310"/>
<reference evidence="6 7" key="1">
    <citation type="submission" date="2018-04" db="EMBL/GenBank/DDBJ databases">
        <title>Polynucleobacter sp. LimPoW16 genome.</title>
        <authorList>
            <person name="Hahn M.W."/>
        </authorList>
    </citation>
    <scope>NUCLEOTIDE SEQUENCE [LARGE SCALE GENOMIC DNA]</scope>
    <source>
        <strain evidence="6 7">LimPoW16</strain>
    </source>
</reference>
<evidence type="ECO:0000256" key="3">
    <source>
        <dbReference type="ARBA" id="ARBA00022801"/>
    </source>
</evidence>
<dbReference type="FunFam" id="1.10.3210.10:FF:000012">
    <property type="entry name" value="HD domain containing 3"/>
    <property type="match status" value="1"/>
</dbReference>
<dbReference type="PROSITE" id="PS51831">
    <property type="entry name" value="HD"/>
    <property type="match status" value="1"/>
</dbReference>
<dbReference type="SUPFAM" id="SSF109604">
    <property type="entry name" value="HD-domain/PDEase-like"/>
    <property type="match status" value="1"/>
</dbReference>
<name>A0A6M9PS60_9BURK</name>